<protein>
    <submittedName>
        <fullName evidence="1">Trafficking protein particle complex subunit 8 (Trinotate prediction)</fullName>
    </submittedName>
</protein>
<dbReference type="GO" id="GO:1990072">
    <property type="term" value="C:TRAPPIII protein complex"/>
    <property type="evidence" value="ECO:0007669"/>
    <property type="project" value="TreeGrafter"/>
</dbReference>
<reference evidence="1" key="1">
    <citation type="submission" date="2018-11" db="EMBL/GenBank/DDBJ databases">
        <title>Myxobolus squamalis genome and transcriptome.</title>
        <authorList>
            <person name="Yahalomi D."/>
            <person name="Atkinson S.D."/>
            <person name="Neuhof M."/>
            <person name="Chang E.S."/>
            <person name="Philippe H."/>
            <person name="Cartwright P."/>
            <person name="Bartholomew J.L."/>
            <person name="Huchon D."/>
        </authorList>
    </citation>
    <scope>NUCLEOTIDE SEQUENCE</scope>
    <source>
        <strain evidence="1">71B08</strain>
        <tissue evidence="1">Whole</tissue>
    </source>
</reference>
<proteinExistence type="predicted"/>
<dbReference type="EMBL" id="GHBR01000641">
    <property type="protein sequence ID" value="NDJ96152.1"/>
    <property type="molecule type" value="Transcribed_RNA"/>
</dbReference>
<name>A0A6B2FY66_MYXSQ</name>
<dbReference type="PANTHER" id="PTHR12975">
    <property type="entry name" value="TRANSPORT PROTEIN TRAPP"/>
    <property type="match status" value="1"/>
</dbReference>
<dbReference type="AlphaFoldDB" id="A0A6B2FY66"/>
<accession>A0A6B2FY66</accession>
<dbReference type="InterPro" id="IPR024420">
    <property type="entry name" value="TRAPP_III_complex_Trs85"/>
</dbReference>
<evidence type="ECO:0000313" key="1">
    <source>
        <dbReference type="EMBL" id="NDJ96152.1"/>
    </source>
</evidence>
<dbReference type="PANTHER" id="PTHR12975:SF6">
    <property type="entry name" value="TRAFFICKING PROTEIN PARTICLE COMPLEX SUBUNIT 8"/>
    <property type="match status" value="1"/>
</dbReference>
<organism evidence="1">
    <name type="scientific">Myxobolus squamalis</name>
    <name type="common">Myxosporean</name>
    <dbReference type="NCBI Taxonomy" id="59785"/>
    <lineage>
        <taxon>Eukaryota</taxon>
        <taxon>Metazoa</taxon>
        <taxon>Cnidaria</taxon>
        <taxon>Myxozoa</taxon>
        <taxon>Myxosporea</taxon>
        <taxon>Bivalvulida</taxon>
        <taxon>Platysporina</taxon>
        <taxon>Myxobolidae</taxon>
        <taxon>Myxobolus</taxon>
    </lineage>
</organism>
<sequence>MVVPDQSDYVHSLIGCILVASTLDENILSTYNNLNASLDLMINSNQSHKNSYIKFFERNIFKYYVLVHDQTLVKQEKLDSDVSALKNIFGTSFFVLLLSAQAQPTNSPSRETNPWYFQKLFIPSSFNAEYPLNDMTDFFNSPLYLYRCFSAPSFSSFDDSPELEDKLSISRKDCGKLLSLQDRDNIKKLMEQFFVSGLIPHLGSTLDDIQFVVNEKNPKKSVLLNAKSFFKTSILSKNSAPSTSTAIKFRAHPESWEILTKKLADLFFILKKF</sequence>
<dbReference type="Pfam" id="PF12739">
    <property type="entry name" value="TRAPPC-Trs85"/>
    <property type="match status" value="1"/>
</dbReference>